<reference evidence="1 2" key="1">
    <citation type="submission" date="2021-08" db="EMBL/GenBank/DDBJ databases">
        <title>Genomic Architecture of Streptomyces flavotricini NGL1 and Streptomyces erythrochromogenes HMS4 With Differential Plant Beneficial attributes and laccase production capabilities.</title>
        <authorList>
            <person name="Salwan R."/>
            <person name="Kaur R."/>
            <person name="Sharma V."/>
        </authorList>
    </citation>
    <scope>NUCLEOTIDE SEQUENCE [LARGE SCALE GENOMIC DNA]</scope>
    <source>
        <strain evidence="1 2">NGL1</strain>
    </source>
</reference>
<dbReference type="InterPro" id="IPR015068">
    <property type="entry name" value="DUF1877"/>
</dbReference>
<dbReference type="EMBL" id="JAINUL010000001">
    <property type="protein sequence ID" value="MCC0093351.1"/>
    <property type="molecule type" value="Genomic_DNA"/>
</dbReference>
<sequence length="165" mass="18553">MSMIGRYLRLTRAEFERACQDPHWAAEHARALYGRDDEAATARVHETDKAWHALDFLLNRRGFPVDVVYGEADMPWPEGQDWGYGPPRLLTADRVRAAADALEGHAPDTLTEAVTPTDLAAANIYPTTIWERGEEPDWVAAHWADLAKYLRAAAREGDAVLLWIT</sequence>
<dbReference type="Proteomes" id="UP001520654">
    <property type="component" value="Unassembled WGS sequence"/>
</dbReference>
<gene>
    <name evidence="1" type="ORF">K7B10_00745</name>
</gene>
<evidence type="ECO:0000313" key="2">
    <source>
        <dbReference type="Proteomes" id="UP001520654"/>
    </source>
</evidence>
<dbReference type="Gene3D" id="3.40.1760.10">
    <property type="entry name" value="YfbM-like super family"/>
    <property type="match status" value="1"/>
</dbReference>
<name>A0ABS8DWZ4_9ACTN</name>
<accession>A0ABS8DWZ4</accession>
<evidence type="ECO:0000313" key="1">
    <source>
        <dbReference type="EMBL" id="MCC0093351.1"/>
    </source>
</evidence>
<comment type="caution">
    <text evidence="1">The sequence shown here is derived from an EMBL/GenBank/DDBJ whole genome shotgun (WGS) entry which is preliminary data.</text>
</comment>
<proteinExistence type="predicted"/>
<dbReference type="Pfam" id="PF08974">
    <property type="entry name" value="DUF1877"/>
    <property type="match status" value="1"/>
</dbReference>
<dbReference type="SUPFAM" id="SSF111069">
    <property type="entry name" value="Hypothetical protein yfbM"/>
    <property type="match status" value="1"/>
</dbReference>
<dbReference type="InterPro" id="IPR035944">
    <property type="entry name" value="YfbM-like_sf"/>
</dbReference>
<dbReference type="RefSeq" id="WP_229334005.1">
    <property type="nucleotide sequence ID" value="NZ_JAINUL010000001.1"/>
</dbReference>
<protein>
    <submittedName>
        <fullName evidence="1">YfbM family protein</fullName>
    </submittedName>
</protein>
<keyword evidence="2" id="KW-1185">Reference proteome</keyword>
<organism evidence="1 2">
    <name type="scientific">Streptomyces flavotricini</name>
    <dbReference type="NCBI Taxonomy" id="66888"/>
    <lineage>
        <taxon>Bacteria</taxon>
        <taxon>Bacillati</taxon>
        <taxon>Actinomycetota</taxon>
        <taxon>Actinomycetes</taxon>
        <taxon>Kitasatosporales</taxon>
        <taxon>Streptomycetaceae</taxon>
        <taxon>Streptomyces</taxon>
    </lineage>
</organism>